<organism evidence="11 12">
    <name type="scientific">Sulfurisoma sediminicola</name>
    <dbReference type="NCBI Taxonomy" id="1381557"/>
    <lineage>
        <taxon>Bacteria</taxon>
        <taxon>Pseudomonadati</taxon>
        <taxon>Pseudomonadota</taxon>
        <taxon>Betaproteobacteria</taxon>
        <taxon>Nitrosomonadales</taxon>
        <taxon>Sterolibacteriaceae</taxon>
        <taxon>Sulfurisoma</taxon>
    </lineage>
</organism>
<comment type="caution">
    <text evidence="11">The sequence shown here is derived from an EMBL/GenBank/DDBJ whole genome shotgun (WGS) entry which is preliminary data.</text>
</comment>
<comment type="function">
    <text evidence="9">Essential cell division protein. May link together the upstream cell division proteins, which are predominantly cytoplasmic, with the downstream cell division proteins, which are predominantly periplasmic. May control correct divisome assembly.</text>
</comment>
<dbReference type="EMBL" id="RCCI01000004">
    <property type="protein sequence ID" value="RLJ67758.1"/>
    <property type="molecule type" value="Genomic_DNA"/>
</dbReference>
<dbReference type="HAMAP" id="MF_00911">
    <property type="entry name" value="FtsQ_subfam"/>
    <property type="match status" value="1"/>
</dbReference>
<evidence type="ECO:0000256" key="7">
    <source>
        <dbReference type="ARBA" id="ARBA00023136"/>
    </source>
</evidence>
<keyword evidence="12" id="KW-1185">Reference proteome</keyword>
<dbReference type="Pfam" id="PF03799">
    <property type="entry name" value="FtsQ_DivIB_C"/>
    <property type="match status" value="1"/>
</dbReference>
<dbReference type="GO" id="GO:0032153">
    <property type="term" value="C:cell division site"/>
    <property type="evidence" value="ECO:0007669"/>
    <property type="project" value="UniProtKB-UniRule"/>
</dbReference>
<evidence type="ECO:0000313" key="12">
    <source>
        <dbReference type="Proteomes" id="UP000268908"/>
    </source>
</evidence>
<evidence type="ECO:0000256" key="5">
    <source>
        <dbReference type="ARBA" id="ARBA00022692"/>
    </source>
</evidence>
<dbReference type="AlphaFoldDB" id="A0A497XMS9"/>
<comment type="subunit">
    <text evidence="9">Part of a complex composed of FtsB, FtsL and FtsQ.</text>
</comment>
<gene>
    <name evidence="9" type="primary">ftsQ</name>
    <name evidence="11" type="ORF">DFR35_0308</name>
</gene>
<feature type="transmembrane region" description="Helical" evidence="9">
    <location>
        <begin position="25"/>
        <end position="46"/>
    </location>
</feature>
<keyword evidence="4 9" id="KW-0132">Cell division</keyword>
<comment type="similarity">
    <text evidence="9">Belongs to the FtsQ/DivIB family. FtsQ subfamily.</text>
</comment>
<keyword evidence="8 9" id="KW-0131">Cell cycle</keyword>
<dbReference type="GO" id="GO:0005886">
    <property type="term" value="C:plasma membrane"/>
    <property type="evidence" value="ECO:0007669"/>
    <property type="project" value="UniProtKB-SubCell"/>
</dbReference>
<dbReference type="PROSITE" id="PS51779">
    <property type="entry name" value="POTRA"/>
    <property type="match status" value="1"/>
</dbReference>
<dbReference type="Proteomes" id="UP000268908">
    <property type="component" value="Unassembled WGS sequence"/>
</dbReference>
<keyword evidence="5 9" id="KW-0812">Transmembrane</keyword>
<keyword evidence="2 9" id="KW-1003">Cell membrane</keyword>
<evidence type="ECO:0000256" key="4">
    <source>
        <dbReference type="ARBA" id="ARBA00022618"/>
    </source>
</evidence>
<dbReference type="GO" id="GO:0090529">
    <property type="term" value="P:cell septum assembly"/>
    <property type="evidence" value="ECO:0007669"/>
    <property type="project" value="InterPro"/>
</dbReference>
<dbReference type="PANTHER" id="PTHR35851:SF1">
    <property type="entry name" value="CELL DIVISION PROTEIN FTSQ"/>
    <property type="match status" value="1"/>
</dbReference>
<comment type="subcellular location">
    <subcellularLocation>
        <location evidence="9">Cell inner membrane</location>
        <topology evidence="9">Single-pass type II membrane protein</topology>
    </subcellularLocation>
    <subcellularLocation>
        <location evidence="1">Membrane</location>
    </subcellularLocation>
    <text evidence="9">Localizes to the division septum.</text>
</comment>
<dbReference type="GO" id="GO:0043093">
    <property type="term" value="P:FtsZ-dependent cytokinesis"/>
    <property type="evidence" value="ECO:0007669"/>
    <property type="project" value="UniProtKB-UniRule"/>
</dbReference>
<evidence type="ECO:0000256" key="9">
    <source>
        <dbReference type="HAMAP-Rule" id="MF_00911"/>
    </source>
</evidence>
<dbReference type="InterPro" id="IPR005548">
    <property type="entry name" value="Cell_div_FtsQ/DivIB_C"/>
</dbReference>
<evidence type="ECO:0000313" key="11">
    <source>
        <dbReference type="EMBL" id="RLJ67758.1"/>
    </source>
</evidence>
<reference evidence="11 12" key="1">
    <citation type="submission" date="2018-10" db="EMBL/GenBank/DDBJ databases">
        <title>Genomic Encyclopedia of Type Strains, Phase IV (KMG-IV): sequencing the most valuable type-strain genomes for metagenomic binning, comparative biology and taxonomic classification.</title>
        <authorList>
            <person name="Goeker M."/>
        </authorList>
    </citation>
    <scope>NUCLEOTIDE SEQUENCE [LARGE SCALE GENOMIC DNA]</scope>
    <source>
        <strain evidence="11 12">DSM 26916</strain>
    </source>
</reference>
<dbReference type="InterPro" id="IPR026579">
    <property type="entry name" value="FtsQ"/>
</dbReference>
<dbReference type="Pfam" id="PF08478">
    <property type="entry name" value="POTRA_1"/>
    <property type="match status" value="1"/>
</dbReference>
<dbReference type="PANTHER" id="PTHR35851">
    <property type="entry name" value="CELL DIVISION PROTEIN FTSQ"/>
    <property type="match status" value="1"/>
</dbReference>
<keyword evidence="7 9" id="KW-0472">Membrane</keyword>
<evidence type="ECO:0000259" key="10">
    <source>
        <dbReference type="PROSITE" id="PS51779"/>
    </source>
</evidence>
<feature type="domain" description="POTRA" evidence="10">
    <location>
        <begin position="52"/>
        <end position="121"/>
    </location>
</feature>
<dbReference type="Gene3D" id="3.40.50.11690">
    <property type="entry name" value="Cell division protein FtsQ/DivIB"/>
    <property type="match status" value="1"/>
</dbReference>
<proteinExistence type="inferred from homology"/>
<evidence type="ECO:0000256" key="2">
    <source>
        <dbReference type="ARBA" id="ARBA00022475"/>
    </source>
</evidence>
<dbReference type="InterPro" id="IPR045335">
    <property type="entry name" value="FtsQ_C_sf"/>
</dbReference>
<evidence type="ECO:0000256" key="1">
    <source>
        <dbReference type="ARBA" id="ARBA00004370"/>
    </source>
</evidence>
<protein>
    <recommendedName>
        <fullName evidence="9">Cell division protein FtsQ</fullName>
    </recommendedName>
</protein>
<accession>A0A497XMS9</accession>
<evidence type="ECO:0000256" key="3">
    <source>
        <dbReference type="ARBA" id="ARBA00022519"/>
    </source>
</evidence>
<dbReference type="OrthoDB" id="9790370at2"/>
<dbReference type="Gene3D" id="3.10.20.310">
    <property type="entry name" value="membrane protein fhac"/>
    <property type="match status" value="1"/>
</dbReference>
<evidence type="ECO:0000256" key="8">
    <source>
        <dbReference type="ARBA" id="ARBA00023306"/>
    </source>
</evidence>
<dbReference type="RefSeq" id="WP_121239724.1">
    <property type="nucleotide sequence ID" value="NZ_BHVV01000001.1"/>
</dbReference>
<dbReference type="InterPro" id="IPR034746">
    <property type="entry name" value="POTRA"/>
</dbReference>
<dbReference type="InterPro" id="IPR013685">
    <property type="entry name" value="POTRA_FtsQ_type"/>
</dbReference>
<keyword evidence="3 9" id="KW-0997">Cell inner membrane</keyword>
<evidence type="ECO:0000256" key="6">
    <source>
        <dbReference type="ARBA" id="ARBA00022989"/>
    </source>
</evidence>
<keyword evidence="6 9" id="KW-1133">Transmembrane helix</keyword>
<name>A0A497XMS9_9PROT</name>
<sequence>MARVERNRRTQGGEGFWNQPQWLDLAADLLIAVAVAGLAWAAMSAVKRLPIYPLRELVVVGTVERVSRAQIEHAARTALSGNLFAVNLDDARLTFEKLPWVRSASLRRQWPDALELALEEHVAVARWSPADGEQRLVNTHGEVFAASAGDELPAFSGPEGSSAAMLARYHEFDSHLAKIQRKTVALTLTAREAWQVRLDDGVLVDLGRDQPKQPLVERLTRLTDHYVAAREKVHAPIAAVDVRYPNGFALRLGQPDRKSAS</sequence>